<dbReference type="SMART" id="SM00849">
    <property type="entry name" value="Lactamase_B"/>
    <property type="match status" value="1"/>
</dbReference>
<dbReference type="PANTHER" id="PTHR11203">
    <property type="entry name" value="CLEAVAGE AND POLYADENYLATION SPECIFICITY FACTOR FAMILY MEMBER"/>
    <property type="match status" value="1"/>
</dbReference>
<evidence type="ECO:0000313" key="4">
    <source>
        <dbReference type="EMBL" id="GAA4327540.1"/>
    </source>
</evidence>
<evidence type="ECO:0000259" key="2">
    <source>
        <dbReference type="SMART" id="SM00849"/>
    </source>
</evidence>
<evidence type="ECO:0000256" key="1">
    <source>
        <dbReference type="ARBA" id="ARBA00022801"/>
    </source>
</evidence>
<dbReference type="Gene3D" id="3.40.50.10890">
    <property type="match status" value="1"/>
</dbReference>
<dbReference type="InterPro" id="IPR001279">
    <property type="entry name" value="Metallo-B-lactamas"/>
</dbReference>
<dbReference type="CDD" id="cd16295">
    <property type="entry name" value="TTHA0252-CPSF-like_MBL-fold"/>
    <property type="match status" value="1"/>
</dbReference>
<dbReference type="Pfam" id="PF10996">
    <property type="entry name" value="Beta-Casp"/>
    <property type="match status" value="1"/>
</dbReference>
<dbReference type="PANTHER" id="PTHR11203:SF37">
    <property type="entry name" value="INTEGRATOR COMPLEX SUBUNIT 11"/>
    <property type="match status" value="1"/>
</dbReference>
<dbReference type="EMBL" id="BAABGY010000007">
    <property type="protein sequence ID" value="GAA4327540.1"/>
    <property type="molecule type" value="Genomic_DNA"/>
</dbReference>
<feature type="domain" description="Metallo-beta-lactamase" evidence="2">
    <location>
        <begin position="6"/>
        <end position="219"/>
    </location>
</feature>
<evidence type="ECO:0000313" key="5">
    <source>
        <dbReference type="Proteomes" id="UP001501725"/>
    </source>
</evidence>
<name>A0ABP8GNJ3_9BACT</name>
<dbReference type="InterPro" id="IPR011108">
    <property type="entry name" value="RMMBL"/>
</dbReference>
<dbReference type="Pfam" id="PF00753">
    <property type="entry name" value="Lactamase_B"/>
    <property type="match status" value="1"/>
</dbReference>
<sequence>MKITFHGAAGTVTGSKHRVILNDGRQFLLDCGMFQGMGRDTDDLNHNFGFNPSEIEALILSHAHIDHSGLIPKLVKDGFSGPIFSTPATRDLTEILLYDSAEIQTYEVEYINKRRAKRGQPPYEPLYTSEDVTKTMELFLTFEYEEWFTVGRGVKAFFTNAGHLIGSAAVTLHADEDGQVTRLLFSGDIGRQRSVLLPPPVPAPQADHIILESTYGNKHHDIRFNTIETLQEWIKKICLDKGGQLVIPAFSVGRTQEVLYALNQLSLEKRLPDLPYFVDSPLSLKATQTIKKYKDQFNERLQQVLAIDDDPFDFPGLQHIESVNESRELVKFKEPCVIISASGTADAGRVRHHINNILADEKNGVLMVGYCGVRSLGGQLLAGEKEVEIFSDPLPVKADIGQVPGMSAHGDCDDLCHFLSAQDPEAVRSIFLVHGEPEVQKAFTGRLELKGFRNIVTPTQHQEADLTAPDTAAAA</sequence>
<comment type="caution">
    <text evidence="4">The sequence shown here is derived from an EMBL/GenBank/DDBJ whole genome shotgun (WGS) entry which is preliminary data.</text>
</comment>
<accession>A0ABP8GNJ3</accession>
<protein>
    <submittedName>
        <fullName evidence="4">MBL fold metallo-hydrolase</fullName>
    </submittedName>
</protein>
<dbReference type="Gene3D" id="3.60.15.10">
    <property type="entry name" value="Ribonuclease Z/Hydroxyacylglutathione hydrolase-like"/>
    <property type="match status" value="1"/>
</dbReference>
<dbReference type="InterPro" id="IPR036866">
    <property type="entry name" value="RibonucZ/Hydroxyglut_hydro"/>
</dbReference>
<proteinExistence type="predicted"/>
<dbReference type="InterPro" id="IPR050698">
    <property type="entry name" value="MBL"/>
</dbReference>
<organism evidence="4 5">
    <name type="scientific">Flaviaesturariibacter amylovorans</name>
    <dbReference type="NCBI Taxonomy" id="1084520"/>
    <lineage>
        <taxon>Bacteria</taxon>
        <taxon>Pseudomonadati</taxon>
        <taxon>Bacteroidota</taxon>
        <taxon>Chitinophagia</taxon>
        <taxon>Chitinophagales</taxon>
        <taxon>Chitinophagaceae</taxon>
        <taxon>Flaviaestuariibacter</taxon>
    </lineage>
</organism>
<keyword evidence="1" id="KW-0378">Hydrolase</keyword>
<evidence type="ECO:0000259" key="3">
    <source>
        <dbReference type="SMART" id="SM01027"/>
    </source>
</evidence>
<keyword evidence="5" id="KW-1185">Reference proteome</keyword>
<dbReference type="SUPFAM" id="SSF56281">
    <property type="entry name" value="Metallo-hydrolase/oxidoreductase"/>
    <property type="match status" value="1"/>
</dbReference>
<dbReference type="Proteomes" id="UP001501725">
    <property type="component" value="Unassembled WGS sequence"/>
</dbReference>
<reference evidence="5" key="1">
    <citation type="journal article" date="2019" name="Int. J. Syst. Evol. Microbiol.">
        <title>The Global Catalogue of Microorganisms (GCM) 10K type strain sequencing project: providing services to taxonomists for standard genome sequencing and annotation.</title>
        <authorList>
            <consortium name="The Broad Institute Genomics Platform"/>
            <consortium name="The Broad Institute Genome Sequencing Center for Infectious Disease"/>
            <person name="Wu L."/>
            <person name="Ma J."/>
        </authorList>
    </citation>
    <scope>NUCLEOTIDE SEQUENCE [LARGE SCALE GENOMIC DNA]</scope>
    <source>
        <strain evidence="5">JCM 17919</strain>
    </source>
</reference>
<feature type="domain" description="Beta-Casp" evidence="3">
    <location>
        <begin position="255"/>
        <end position="380"/>
    </location>
</feature>
<dbReference type="RefSeq" id="WP_345255048.1">
    <property type="nucleotide sequence ID" value="NZ_BAABGY010000007.1"/>
</dbReference>
<dbReference type="SMART" id="SM01027">
    <property type="entry name" value="Beta-Casp"/>
    <property type="match status" value="1"/>
</dbReference>
<dbReference type="InterPro" id="IPR022712">
    <property type="entry name" value="Beta_Casp"/>
</dbReference>
<gene>
    <name evidence="4" type="ORF">GCM10023184_16790</name>
</gene>
<dbReference type="Pfam" id="PF07521">
    <property type="entry name" value="RMMBL"/>
    <property type="match status" value="1"/>
</dbReference>